<reference evidence="2" key="1">
    <citation type="submission" date="2024-03" db="EMBL/GenBank/DDBJ databases">
        <authorList>
            <person name="Chantapakul B."/>
            <person name="Wang S."/>
        </authorList>
    </citation>
    <scope>NUCLEOTIDE SEQUENCE</scope>
</reference>
<evidence type="ECO:0000313" key="2">
    <source>
        <dbReference type="EMBL" id="XCI77609.1"/>
    </source>
</evidence>
<name>A0AAU8HYE8_9CAUD</name>
<gene>
    <name evidence="2" type="ORF">LDCGVIBL_CDS0251</name>
</gene>
<organism evidence="2">
    <name type="scientific">Rhizobium phage LG08</name>
    <dbReference type="NCBI Taxonomy" id="3129229"/>
    <lineage>
        <taxon>Viruses</taxon>
        <taxon>Duplodnaviria</taxon>
        <taxon>Heunggongvirae</taxon>
        <taxon>Uroviricota</taxon>
        <taxon>Caudoviricetes</taxon>
    </lineage>
</organism>
<proteinExistence type="predicted"/>
<feature type="compositionally biased region" description="Basic and acidic residues" evidence="1">
    <location>
        <begin position="18"/>
        <end position="33"/>
    </location>
</feature>
<protein>
    <submittedName>
        <fullName evidence="2">Uncharacterized protein</fullName>
    </submittedName>
</protein>
<feature type="region of interest" description="Disordered" evidence="1">
    <location>
        <begin position="1"/>
        <end position="33"/>
    </location>
</feature>
<dbReference type="EMBL" id="PP429226">
    <property type="protein sequence ID" value="XCI77609.1"/>
    <property type="molecule type" value="Genomic_DNA"/>
</dbReference>
<accession>A0AAU8HYE8</accession>
<feature type="compositionally biased region" description="Basic residues" evidence="1">
    <location>
        <begin position="1"/>
        <end position="17"/>
    </location>
</feature>
<sequence length="33" mass="4260">MFRRYHGAIPNLRRRPRFPQDVRNLHERRDRSR</sequence>
<evidence type="ECO:0000256" key="1">
    <source>
        <dbReference type="SAM" id="MobiDB-lite"/>
    </source>
</evidence>